<organism evidence="3 4">
    <name type="scientific">Gillisia lutea</name>
    <dbReference type="NCBI Taxonomy" id="2909668"/>
    <lineage>
        <taxon>Bacteria</taxon>
        <taxon>Pseudomonadati</taxon>
        <taxon>Bacteroidota</taxon>
        <taxon>Flavobacteriia</taxon>
        <taxon>Flavobacteriales</taxon>
        <taxon>Flavobacteriaceae</taxon>
        <taxon>Gillisia</taxon>
    </lineage>
</organism>
<feature type="signal peptide" evidence="1">
    <location>
        <begin position="1"/>
        <end position="21"/>
    </location>
</feature>
<feature type="chain" id="PRO_5045404790" evidence="1">
    <location>
        <begin position="22"/>
        <end position="135"/>
    </location>
</feature>
<accession>A0ABS9EIE0</accession>
<gene>
    <name evidence="3" type="ORF">L1I30_13170</name>
</gene>
<reference evidence="3" key="1">
    <citation type="submission" date="2022-01" db="EMBL/GenBank/DDBJ databases">
        <title>Gillisia lutea sp. nov., isolated from marine plastic residues from the Malvarosa beach (Valencia, Spain).</title>
        <authorList>
            <person name="Vidal-Verdu A."/>
            <person name="Molina-Menor E."/>
            <person name="Satari L."/>
            <person name="Pascual J."/>
            <person name="Pereto J."/>
            <person name="Porcar M."/>
        </authorList>
    </citation>
    <scope>NUCLEOTIDE SEQUENCE</scope>
    <source>
        <strain evidence="3">M10.2A</strain>
    </source>
</reference>
<keyword evidence="1" id="KW-0732">Signal</keyword>
<comment type="caution">
    <text evidence="3">The sequence shown here is derived from an EMBL/GenBank/DDBJ whole genome shotgun (WGS) entry which is preliminary data.</text>
</comment>
<evidence type="ECO:0000256" key="1">
    <source>
        <dbReference type="SAM" id="SignalP"/>
    </source>
</evidence>
<dbReference type="Proteomes" id="UP001179363">
    <property type="component" value="Unassembled WGS sequence"/>
</dbReference>
<protein>
    <submittedName>
        <fullName evidence="3">DUF2059 domain-containing protein</fullName>
    </submittedName>
</protein>
<dbReference type="Pfam" id="PF09832">
    <property type="entry name" value="DUF2059"/>
    <property type="match status" value="1"/>
</dbReference>
<dbReference type="EMBL" id="JAKGTH010000011">
    <property type="protein sequence ID" value="MCF4102621.1"/>
    <property type="molecule type" value="Genomic_DNA"/>
</dbReference>
<name>A0ABS9EIE0_9FLAO</name>
<evidence type="ECO:0000313" key="4">
    <source>
        <dbReference type="Proteomes" id="UP001179363"/>
    </source>
</evidence>
<evidence type="ECO:0000259" key="2">
    <source>
        <dbReference type="Pfam" id="PF09832"/>
    </source>
</evidence>
<proteinExistence type="predicted"/>
<sequence length="135" mass="14966">MKKVIFAAAFLFIGFTGFSQEASSAYKAKTIELIELNSGPQFDVMIKPIVNMVPEGNREAFKAEVKSSMGDLYEQLAAVYMESYTEEDVDAILAFYNTPVGKKMISEIPTISEKSMAIGQAWGMKLQPLMAKYAQ</sequence>
<evidence type="ECO:0000313" key="3">
    <source>
        <dbReference type="EMBL" id="MCF4102621.1"/>
    </source>
</evidence>
<dbReference type="RefSeq" id="WP_236134764.1">
    <property type="nucleotide sequence ID" value="NZ_JAKGTH010000011.1"/>
</dbReference>
<keyword evidence="4" id="KW-1185">Reference proteome</keyword>
<feature type="domain" description="DUF2059" evidence="2">
    <location>
        <begin position="72"/>
        <end position="128"/>
    </location>
</feature>
<dbReference type="InterPro" id="IPR018637">
    <property type="entry name" value="DUF2059"/>
</dbReference>